<gene>
    <name evidence="3" type="ORF">ESZ91_06015</name>
</gene>
<dbReference type="Proteomes" id="UP000291269">
    <property type="component" value="Unassembled WGS sequence"/>
</dbReference>
<feature type="region of interest" description="Disordered" evidence="1">
    <location>
        <begin position="73"/>
        <end position="126"/>
    </location>
</feature>
<evidence type="ECO:0000313" key="4">
    <source>
        <dbReference type="Proteomes" id="UP000291269"/>
    </source>
</evidence>
<dbReference type="EMBL" id="SDOZ01000002">
    <property type="protein sequence ID" value="RXZ61941.1"/>
    <property type="molecule type" value="Genomic_DNA"/>
</dbReference>
<dbReference type="Pfam" id="PF22564">
    <property type="entry name" value="HAAS"/>
    <property type="match status" value="1"/>
</dbReference>
<keyword evidence="2" id="KW-1133">Transmembrane helix</keyword>
<accession>A0A4Q2KFQ0</accession>
<name>A0A4Q2KFQ0_9FIRM</name>
<feature type="compositionally biased region" description="Basic and acidic residues" evidence="1">
    <location>
        <begin position="73"/>
        <end position="91"/>
    </location>
</feature>
<dbReference type="AlphaFoldDB" id="A0A4Q2KFQ0"/>
<keyword evidence="2" id="KW-0472">Membrane</keyword>
<proteinExistence type="predicted"/>
<feature type="transmembrane region" description="Helical" evidence="2">
    <location>
        <begin position="133"/>
        <end position="155"/>
    </location>
</feature>
<evidence type="ECO:0000256" key="2">
    <source>
        <dbReference type="SAM" id="Phobius"/>
    </source>
</evidence>
<keyword evidence="2" id="KW-0812">Transmembrane</keyword>
<dbReference type="OrthoDB" id="9804829at2"/>
<protein>
    <submittedName>
        <fullName evidence="3">DUF1700 domain-containing protein</fullName>
    </submittedName>
</protein>
<sequence length="243" mass="27249">MTKYEWERELKRHIAVLPKNEQARIFDYYSEIFEDRIEAGMQEKDIIYEFGNPFDVAQKILSDYRYEDYETVRPPRFRPDRPERDEKKAEPVFESEPAAPAYTAPKEAPRQTADFSQSAPREEKSSSGKFGRFLFMLVLYLFLGIPVIAVILSLAAIGLALAFSCIAMMAGGLVYAVYWAVQIGIAGYAASTLALIGAGLAVAGLGFIFVAPCFKLTKIILVSVGKIFRATFRYIRGKKAVKA</sequence>
<dbReference type="RefSeq" id="WP_129225121.1">
    <property type="nucleotide sequence ID" value="NZ_SDOZ01000002.1"/>
</dbReference>
<comment type="caution">
    <text evidence="3">The sequence shown here is derived from an EMBL/GenBank/DDBJ whole genome shotgun (WGS) entry which is preliminary data.</text>
</comment>
<feature type="transmembrane region" description="Helical" evidence="2">
    <location>
        <begin position="161"/>
        <end position="181"/>
    </location>
</feature>
<evidence type="ECO:0000313" key="3">
    <source>
        <dbReference type="EMBL" id="RXZ61941.1"/>
    </source>
</evidence>
<keyword evidence="4" id="KW-1185">Reference proteome</keyword>
<organism evidence="3 4">
    <name type="scientific">Candidatus Borkfalkia ceftriaxoniphila</name>
    <dbReference type="NCBI Taxonomy" id="2508949"/>
    <lineage>
        <taxon>Bacteria</taxon>
        <taxon>Bacillati</taxon>
        <taxon>Bacillota</taxon>
        <taxon>Clostridia</taxon>
        <taxon>Christensenellales</taxon>
        <taxon>Christensenellaceae</taxon>
        <taxon>Candidatus Borkfalkia</taxon>
    </lineage>
</organism>
<evidence type="ECO:0000256" key="1">
    <source>
        <dbReference type="SAM" id="MobiDB-lite"/>
    </source>
</evidence>
<feature type="transmembrane region" description="Helical" evidence="2">
    <location>
        <begin position="188"/>
        <end position="210"/>
    </location>
</feature>
<reference evidence="3 4" key="1">
    <citation type="journal article" date="2019" name="Gut">
        <title>Antibiotics-induced monodominance of a novel gut bacterial order.</title>
        <authorList>
            <person name="Hildebrand F."/>
            <person name="Moitinho-Silva L."/>
            <person name="Blasche S."/>
            <person name="Jahn M.T."/>
            <person name="Gossmann T.I."/>
            <person name="Heuerta-Cepas J."/>
            <person name="Hercog R."/>
            <person name="Luetge M."/>
            <person name="Bahram M."/>
            <person name="Pryszlak A."/>
            <person name="Alves R.J."/>
            <person name="Waszak S.M."/>
            <person name="Zhu A."/>
            <person name="Ye L."/>
            <person name="Costea P.I."/>
            <person name="Aalvink S."/>
            <person name="Belzer C."/>
            <person name="Forslund S.K."/>
            <person name="Sunagawa S."/>
            <person name="Hentschel U."/>
            <person name="Merten C."/>
            <person name="Patil K.R."/>
            <person name="Benes V."/>
            <person name="Bork P."/>
        </authorList>
    </citation>
    <scope>NUCLEOTIDE SEQUENCE [LARGE SCALE GENOMIC DNA]</scope>
    <source>
        <strain evidence="3 4">HDS1380</strain>
    </source>
</reference>